<dbReference type="Gene3D" id="3.30.70.1070">
    <property type="entry name" value="Sporulation related repeat"/>
    <property type="match status" value="1"/>
</dbReference>
<dbReference type="GO" id="GO:0042834">
    <property type="term" value="F:peptidoglycan binding"/>
    <property type="evidence" value="ECO:0007669"/>
    <property type="project" value="InterPro"/>
</dbReference>
<evidence type="ECO:0000259" key="1">
    <source>
        <dbReference type="PROSITE" id="PS51724"/>
    </source>
</evidence>
<dbReference type="InterPro" id="IPR036680">
    <property type="entry name" value="SPOR-like_sf"/>
</dbReference>
<feature type="domain" description="SPOR" evidence="1">
    <location>
        <begin position="109"/>
        <end position="202"/>
    </location>
</feature>
<evidence type="ECO:0000313" key="2">
    <source>
        <dbReference type="EMBL" id="TYB31696.1"/>
    </source>
</evidence>
<dbReference type="Proteomes" id="UP000324143">
    <property type="component" value="Unassembled WGS sequence"/>
</dbReference>
<protein>
    <submittedName>
        <fullName evidence="2">SPOR domain-containing protein</fullName>
    </submittedName>
</protein>
<organism evidence="2 3">
    <name type="scientific">Candidatus Mcinerneyibacterium aminivorans</name>
    <dbReference type="NCBI Taxonomy" id="2703815"/>
    <lineage>
        <taxon>Bacteria</taxon>
        <taxon>Candidatus Macinerneyibacteriota</taxon>
        <taxon>Candidatus Mcinerneyibacteria</taxon>
        <taxon>Candidatus Mcinerneyibacteriales</taxon>
        <taxon>Candidatus Mcinerneyibacteriaceae</taxon>
        <taxon>Candidatus Mcinerneyibacterium</taxon>
    </lineage>
</organism>
<dbReference type="PROSITE" id="PS51724">
    <property type="entry name" value="SPOR"/>
    <property type="match status" value="1"/>
</dbReference>
<comment type="caution">
    <text evidence="2">The sequence shown here is derived from an EMBL/GenBank/DDBJ whole genome shotgun (WGS) entry which is preliminary data.</text>
</comment>
<keyword evidence="3" id="KW-1185">Reference proteome</keyword>
<name>A0A5D0MF94_9BACT</name>
<dbReference type="PROSITE" id="PS51257">
    <property type="entry name" value="PROKAR_LIPOPROTEIN"/>
    <property type="match status" value="1"/>
</dbReference>
<dbReference type="SUPFAM" id="SSF110997">
    <property type="entry name" value="Sporulation related repeat"/>
    <property type="match status" value="1"/>
</dbReference>
<sequence length="210" mass="24797">MNYKKLIIISILLVFVLMGCQTQNIKDKLSGKNIKDKKETKVVDEDTLDIKDVKNKKVDVKEGVVVAKAETDEKKKIDIVVNKNEEEISIEDAEDGTEQTSEEKKSKSLKRMEGYRIQIVAATQKQNAAELGEKFKEKWEEAREDEENEDSYYYREDIPIYLEFYKPYWKLRVGNYKRKKEAEEMLEYVKKIGYEDAWIVKTYILVEEKK</sequence>
<dbReference type="InterPro" id="IPR007730">
    <property type="entry name" value="SPOR-like_dom"/>
</dbReference>
<dbReference type="EMBL" id="VSIX01000032">
    <property type="protein sequence ID" value="TYB31696.1"/>
    <property type="molecule type" value="Genomic_DNA"/>
</dbReference>
<gene>
    <name evidence="2" type="ORF">FXF47_03610</name>
</gene>
<dbReference type="AlphaFoldDB" id="A0A5D0MF94"/>
<reference evidence="2" key="1">
    <citation type="submission" date="2019-08" db="EMBL/GenBank/DDBJ databases">
        <title>Genomic characterization of a novel candidate phylum (ARYD3) from a high temperature, high salinity tertiary oil reservoir in north central Oklahoma, USA.</title>
        <authorList>
            <person name="Youssef N.H."/>
            <person name="Yadav A."/>
            <person name="Elshahed M.S."/>
        </authorList>
    </citation>
    <scope>NUCLEOTIDE SEQUENCE [LARGE SCALE GENOMIC DNA]</scope>
    <source>
        <strain evidence="2">ARYD3</strain>
    </source>
</reference>
<accession>A0A5D0MF94</accession>
<evidence type="ECO:0000313" key="3">
    <source>
        <dbReference type="Proteomes" id="UP000324143"/>
    </source>
</evidence>
<proteinExistence type="predicted"/>
<dbReference type="Pfam" id="PF05036">
    <property type="entry name" value="SPOR"/>
    <property type="match status" value="1"/>
</dbReference>